<protein>
    <recommendedName>
        <fullName evidence="4">Sfi1 spindle body domain-containing protein</fullName>
    </recommendedName>
</protein>
<sequence>MEELLSKDIFRVYDLSRHDPDFVSSDVTLRLQIRRDMAKDTHSHRHLSKTDTKTKFKRKVFNNSYTVNNEIAKVRSLFKSIDAKNNLMSKKHRIPNSMPMPISNRPPDEFQLIKSEVSTFVQNFKEISELKIESADTFKVLPKIKRQAFDFDKSVPKLKKNVIAKEVKQKKQNTVDTFEDVETVVDDFSFSTKHDLQSLLVMMTLSSNYNDDTIGDDVDKERTENYLYPQIDRRLEEYDTEHNAEITDILKISSFKKENTDHKHNIARIYVDKWKMYVKIKNENKFKHTRKEAVDSFLDRLKQAKNNTEPEHRAKMLVRDYNSYHHRYKMQKHIIALQKAKLEQQNKVIEELKYNKIIEASKQSLSCMKDEVRKTYYEIDKHLKPKIKCLTNELNITEIEEPSLVLQCLKVPKFLQRMEARARERDEKHAVIRERRKQIEEEKLRLKQQAELAKAEMDKEEKTKRIKDLKQKRRKEKIENIRKKQHAERMRALMVMADLHYEKSLMIRYGVLPFQILIQMKRDNLDQAKAHHKFQLIKNIFLHWMFYTEDMWFERNFTAEEHYRKKVLRRAFDTLQKNHYNYILKKQVAEDYYDFYVTQLVFRKFCEGINVVKQEIELKWTAAVTYHNCNVIFKTFTCWRALPALNALKRDQEARKRKWRQKVMLVLPDYNPPED</sequence>
<evidence type="ECO:0000313" key="3">
    <source>
        <dbReference type="Proteomes" id="UP001152562"/>
    </source>
</evidence>
<evidence type="ECO:0008006" key="4">
    <source>
        <dbReference type="Google" id="ProtNLM"/>
    </source>
</evidence>
<gene>
    <name evidence="2" type="ORF">PIBRA_LOCUS517</name>
</gene>
<dbReference type="AlphaFoldDB" id="A0A9P0SK70"/>
<dbReference type="EMBL" id="CALOZG010000001">
    <property type="protein sequence ID" value="CAH3866658.1"/>
    <property type="molecule type" value="Genomic_DNA"/>
</dbReference>
<keyword evidence="3" id="KW-1185">Reference proteome</keyword>
<dbReference type="Proteomes" id="UP001152562">
    <property type="component" value="Unassembled WGS sequence"/>
</dbReference>
<evidence type="ECO:0000313" key="2">
    <source>
        <dbReference type="EMBL" id="CAH3866658.1"/>
    </source>
</evidence>
<proteinExistence type="predicted"/>
<dbReference type="PANTHER" id="PTHR22028">
    <property type="entry name" value="SFI1 SPINDLE BODY DOMAIN-CONTAINING PROTEIN-RELATED"/>
    <property type="match status" value="1"/>
</dbReference>
<evidence type="ECO:0000256" key="1">
    <source>
        <dbReference type="SAM" id="MobiDB-lite"/>
    </source>
</evidence>
<feature type="region of interest" description="Disordered" evidence="1">
    <location>
        <begin position="455"/>
        <end position="475"/>
    </location>
</feature>
<dbReference type="InterPro" id="IPR052270">
    <property type="entry name" value="CACF_protein"/>
</dbReference>
<feature type="compositionally biased region" description="Basic and acidic residues" evidence="1">
    <location>
        <begin position="455"/>
        <end position="469"/>
    </location>
</feature>
<accession>A0A9P0SK70</accession>
<organism evidence="2 3">
    <name type="scientific">Pieris brassicae</name>
    <name type="common">White butterfly</name>
    <name type="synonym">Large white butterfly</name>
    <dbReference type="NCBI Taxonomy" id="7116"/>
    <lineage>
        <taxon>Eukaryota</taxon>
        <taxon>Metazoa</taxon>
        <taxon>Ecdysozoa</taxon>
        <taxon>Arthropoda</taxon>
        <taxon>Hexapoda</taxon>
        <taxon>Insecta</taxon>
        <taxon>Pterygota</taxon>
        <taxon>Neoptera</taxon>
        <taxon>Endopterygota</taxon>
        <taxon>Lepidoptera</taxon>
        <taxon>Glossata</taxon>
        <taxon>Ditrysia</taxon>
        <taxon>Papilionoidea</taxon>
        <taxon>Pieridae</taxon>
        <taxon>Pierinae</taxon>
        <taxon>Pieris</taxon>
    </lineage>
</organism>
<name>A0A9P0SK70_PIEBR</name>
<reference evidence="2" key="1">
    <citation type="submission" date="2022-05" db="EMBL/GenBank/DDBJ databases">
        <authorList>
            <person name="Okamura Y."/>
        </authorList>
    </citation>
    <scope>NUCLEOTIDE SEQUENCE</scope>
</reference>
<comment type="caution">
    <text evidence="2">The sequence shown here is derived from an EMBL/GenBank/DDBJ whole genome shotgun (WGS) entry which is preliminary data.</text>
</comment>
<dbReference type="PANTHER" id="PTHR22028:SF5">
    <property type="entry name" value="COILED-COIL DOMAIN-CONTAINING PROTEIN 191"/>
    <property type="match status" value="1"/>
</dbReference>